<protein>
    <submittedName>
        <fullName evidence="2">ATPase</fullName>
    </submittedName>
</protein>
<dbReference type="Gene3D" id="1.25.40.10">
    <property type="entry name" value="Tetratricopeptide repeat domain"/>
    <property type="match status" value="1"/>
</dbReference>
<dbReference type="PROSITE" id="PS50043">
    <property type="entry name" value="HTH_LUXR_2"/>
    <property type="match status" value="1"/>
</dbReference>
<proteinExistence type="predicted"/>
<dbReference type="AlphaFoldDB" id="A0A6L9SI90"/>
<dbReference type="EMBL" id="JAAGOA010000025">
    <property type="protein sequence ID" value="NEE03780.1"/>
    <property type="molecule type" value="Genomic_DNA"/>
</dbReference>
<dbReference type="InterPro" id="IPR027417">
    <property type="entry name" value="P-loop_NTPase"/>
</dbReference>
<organism evidence="2 3">
    <name type="scientific">Phytoactinopolyspora halotolerans</name>
    <dbReference type="NCBI Taxonomy" id="1981512"/>
    <lineage>
        <taxon>Bacteria</taxon>
        <taxon>Bacillati</taxon>
        <taxon>Actinomycetota</taxon>
        <taxon>Actinomycetes</taxon>
        <taxon>Jiangellales</taxon>
        <taxon>Jiangellaceae</taxon>
        <taxon>Phytoactinopolyspora</taxon>
    </lineage>
</organism>
<dbReference type="InterPro" id="IPR016032">
    <property type="entry name" value="Sig_transdc_resp-reg_C-effctor"/>
</dbReference>
<reference evidence="2 3" key="1">
    <citation type="submission" date="2020-02" db="EMBL/GenBank/DDBJ databases">
        <authorList>
            <person name="Li X.-J."/>
            <person name="Han X.-M."/>
        </authorList>
    </citation>
    <scope>NUCLEOTIDE SEQUENCE [LARGE SCALE GENOMIC DNA]</scope>
    <source>
        <strain evidence="2 3">CCTCC AB 2017055</strain>
    </source>
</reference>
<sequence length="954" mass="99909">MGHVSKQAATAGISDRESEILTLIGEHRSNAEIGAQLFISVRTVESHVSSLLRKLGAPDRRALAGLAGELVRAERTDQTLAGLPSPLTPFIGRANERSALRDAVSAHREVTAVGPGGVGKTRLALAVAADLAGDFPDGVWFVDLVPVTDPAMVDSAVAAALGLGEQHGRGIDDSVLAALADRRVLLVLDNCEHLADGVAPFLERLLERCPEVSVLATSRARLMVPFERVYSVPPLSLDEPGDDARNTGGAAGSPDAVALFVDRAAAVGWTVDDEDLDQVADVCRKLDGVALAIELAAARLPVLGLDGLVSGLSDHLRLLVGGYRADDRHRSVRAMLDWSQALLAGPDLTLLRRVSVFVSPFTASAAATVAGFSPLEPGHIADGLARLAEQSLLSVAASAGGTRYRALETIRQYGTEQLAGAGELNATRARHLRWCLSAASELAEDTSPTTGVWRARFDAVADDLRAALSWAAAQPGQRDDTHHLALSLAHLAFTRNLVGESQQRYEQAAALTDDAVRAAAALRWAANVAACRMRGDDAYRLWQAAADVAHRAGDTAAAARDLATTATTYFRKAGTFAQPPPRDEAIALVTRAGELAGDDLPAQAAVALAECTAQGYAFFADQTEAQTGAPAMTALAERAVELAHRLGDPVAEGAALHAMTGAQRRAGDTFAAAATARRRVELLQSVPVTPDSADELIDALTIATATSIGVGDLPSARRWSRQLRDLPLLAEVGHIATSQLIMADALAGYGNDVIASSGQFLDGWTQAGRPRGHTFGPVAAAVAMIHGLCGDEAARAEWLAVVDQLGVSDADRSGYAPTFDAITLLHHGQATLALERLDTRSGEANLWRLGILLHWHVALRAEAAVLAGHPDAGDHLAAARPIVGENPVANAILDRAAALLNDDRERLLATAIAFEAAGCPYQQARTLILAGPDTAPAGNDALINLGFTRVDAAG</sequence>
<gene>
    <name evidence="2" type="ORF">G1H10_26785</name>
</gene>
<dbReference type="Pfam" id="PF25872">
    <property type="entry name" value="HTH_77"/>
    <property type="match status" value="1"/>
</dbReference>
<accession>A0A6L9SI90</accession>
<dbReference type="GO" id="GO:0006355">
    <property type="term" value="P:regulation of DNA-templated transcription"/>
    <property type="evidence" value="ECO:0007669"/>
    <property type="project" value="InterPro"/>
</dbReference>
<dbReference type="InterPro" id="IPR058852">
    <property type="entry name" value="HTH_77"/>
</dbReference>
<dbReference type="Gene3D" id="3.40.50.300">
    <property type="entry name" value="P-loop containing nucleotide triphosphate hydrolases"/>
    <property type="match status" value="1"/>
</dbReference>
<feature type="domain" description="HTH luxR-type" evidence="1">
    <location>
        <begin position="6"/>
        <end position="71"/>
    </location>
</feature>
<name>A0A6L9SI90_9ACTN</name>
<dbReference type="Gene3D" id="1.10.10.10">
    <property type="entry name" value="Winged helix-like DNA-binding domain superfamily/Winged helix DNA-binding domain"/>
    <property type="match status" value="1"/>
</dbReference>
<evidence type="ECO:0000313" key="3">
    <source>
        <dbReference type="Proteomes" id="UP000475214"/>
    </source>
</evidence>
<dbReference type="SUPFAM" id="SSF46894">
    <property type="entry name" value="C-terminal effector domain of the bipartite response regulators"/>
    <property type="match status" value="1"/>
</dbReference>
<keyword evidence="3" id="KW-1185">Reference proteome</keyword>
<dbReference type="PANTHER" id="PTHR47691">
    <property type="entry name" value="REGULATOR-RELATED"/>
    <property type="match status" value="1"/>
</dbReference>
<dbReference type="CDD" id="cd06170">
    <property type="entry name" value="LuxR_C_like"/>
    <property type="match status" value="1"/>
</dbReference>
<dbReference type="PRINTS" id="PR00038">
    <property type="entry name" value="HTHLUXR"/>
</dbReference>
<comment type="caution">
    <text evidence="2">The sequence shown here is derived from an EMBL/GenBank/DDBJ whole genome shotgun (WGS) entry which is preliminary data.</text>
</comment>
<dbReference type="InterPro" id="IPR000792">
    <property type="entry name" value="Tscrpt_reg_LuxR_C"/>
</dbReference>
<dbReference type="Proteomes" id="UP000475214">
    <property type="component" value="Unassembled WGS sequence"/>
</dbReference>
<dbReference type="PANTHER" id="PTHR47691:SF3">
    <property type="entry name" value="HTH-TYPE TRANSCRIPTIONAL REGULATOR RV0890C-RELATED"/>
    <property type="match status" value="1"/>
</dbReference>
<dbReference type="InterPro" id="IPR011990">
    <property type="entry name" value="TPR-like_helical_dom_sf"/>
</dbReference>
<dbReference type="SUPFAM" id="SSF52540">
    <property type="entry name" value="P-loop containing nucleoside triphosphate hydrolases"/>
    <property type="match status" value="1"/>
</dbReference>
<dbReference type="InterPro" id="IPR036388">
    <property type="entry name" value="WH-like_DNA-bd_sf"/>
</dbReference>
<dbReference type="Pfam" id="PF00196">
    <property type="entry name" value="GerE"/>
    <property type="match status" value="1"/>
</dbReference>
<evidence type="ECO:0000259" key="1">
    <source>
        <dbReference type="PROSITE" id="PS50043"/>
    </source>
</evidence>
<dbReference type="SMART" id="SM00421">
    <property type="entry name" value="HTH_LUXR"/>
    <property type="match status" value="1"/>
</dbReference>
<dbReference type="GO" id="GO:0003677">
    <property type="term" value="F:DNA binding"/>
    <property type="evidence" value="ECO:0007669"/>
    <property type="project" value="InterPro"/>
</dbReference>
<evidence type="ECO:0000313" key="2">
    <source>
        <dbReference type="EMBL" id="NEE03780.1"/>
    </source>
</evidence>